<dbReference type="STRING" id="3821.A0A151T5E1"/>
<dbReference type="Gene3D" id="3.30.420.10">
    <property type="entry name" value="Ribonuclease H-like superfamily/Ribonuclease H"/>
    <property type="match status" value="1"/>
</dbReference>
<dbReference type="PANTHER" id="PTHR11439">
    <property type="entry name" value="GAG-POL-RELATED RETROTRANSPOSON"/>
    <property type="match status" value="1"/>
</dbReference>
<dbReference type="InterPro" id="IPR012337">
    <property type="entry name" value="RNaseH-like_sf"/>
</dbReference>
<protein>
    <recommendedName>
        <fullName evidence="3">Retrovirus-related Pol polyprotein from transposon TNT 1-94</fullName>
    </recommendedName>
</protein>
<evidence type="ECO:0000313" key="1">
    <source>
        <dbReference type="EMBL" id="KYP62272.1"/>
    </source>
</evidence>
<name>A0A151T5E1_CAJCA</name>
<dbReference type="AlphaFoldDB" id="A0A151T5E1"/>
<dbReference type="EMBL" id="CM003610">
    <property type="protein sequence ID" value="KYP62272.1"/>
    <property type="molecule type" value="Genomic_DNA"/>
</dbReference>
<gene>
    <name evidence="1" type="ORF">KK1_016799</name>
</gene>
<dbReference type="Gramene" id="C.cajan_16322.t">
    <property type="protein sequence ID" value="C.cajan_16322.t"/>
    <property type="gene ID" value="C.cajan_16322"/>
</dbReference>
<dbReference type="PANTHER" id="PTHR11439:SF450">
    <property type="entry name" value="REVERSE TRANSCRIPTASE TY1_COPIA-TYPE DOMAIN-CONTAINING PROTEIN"/>
    <property type="match status" value="1"/>
</dbReference>
<organism evidence="1 2">
    <name type="scientific">Cajanus cajan</name>
    <name type="common">Pigeon pea</name>
    <name type="synonym">Cajanus indicus</name>
    <dbReference type="NCBI Taxonomy" id="3821"/>
    <lineage>
        <taxon>Eukaryota</taxon>
        <taxon>Viridiplantae</taxon>
        <taxon>Streptophyta</taxon>
        <taxon>Embryophyta</taxon>
        <taxon>Tracheophyta</taxon>
        <taxon>Spermatophyta</taxon>
        <taxon>Magnoliopsida</taxon>
        <taxon>eudicotyledons</taxon>
        <taxon>Gunneridae</taxon>
        <taxon>Pentapetalae</taxon>
        <taxon>rosids</taxon>
        <taxon>fabids</taxon>
        <taxon>Fabales</taxon>
        <taxon>Fabaceae</taxon>
        <taxon>Papilionoideae</taxon>
        <taxon>50 kb inversion clade</taxon>
        <taxon>NPAAA clade</taxon>
        <taxon>indigoferoid/millettioid clade</taxon>
        <taxon>Phaseoleae</taxon>
        <taxon>Cajanus</taxon>
    </lineage>
</organism>
<evidence type="ECO:0008006" key="3">
    <source>
        <dbReference type="Google" id="ProtNLM"/>
    </source>
</evidence>
<dbReference type="InterPro" id="IPR036397">
    <property type="entry name" value="RNaseH_sf"/>
</dbReference>
<keyword evidence="2" id="KW-1185">Reference proteome</keyword>
<dbReference type="GO" id="GO:0003676">
    <property type="term" value="F:nucleic acid binding"/>
    <property type="evidence" value="ECO:0007669"/>
    <property type="project" value="InterPro"/>
</dbReference>
<evidence type="ECO:0000313" key="2">
    <source>
        <dbReference type="Proteomes" id="UP000075243"/>
    </source>
</evidence>
<reference evidence="1 2" key="1">
    <citation type="journal article" date="2012" name="Nat. Biotechnol.">
        <title>Draft genome sequence of pigeonpea (Cajanus cajan), an orphan legume crop of resource-poor farmers.</title>
        <authorList>
            <person name="Varshney R.K."/>
            <person name="Chen W."/>
            <person name="Li Y."/>
            <person name="Bharti A.K."/>
            <person name="Saxena R.K."/>
            <person name="Schlueter J.A."/>
            <person name="Donoghue M.T."/>
            <person name="Azam S."/>
            <person name="Fan G."/>
            <person name="Whaley A.M."/>
            <person name="Farmer A.D."/>
            <person name="Sheridan J."/>
            <person name="Iwata A."/>
            <person name="Tuteja R."/>
            <person name="Penmetsa R.V."/>
            <person name="Wu W."/>
            <person name="Upadhyaya H.D."/>
            <person name="Yang S.P."/>
            <person name="Shah T."/>
            <person name="Saxena K.B."/>
            <person name="Michael T."/>
            <person name="McCombie W.R."/>
            <person name="Yang B."/>
            <person name="Zhang G."/>
            <person name="Yang H."/>
            <person name="Wang J."/>
            <person name="Spillane C."/>
            <person name="Cook D.R."/>
            <person name="May G.D."/>
            <person name="Xu X."/>
            <person name="Jackson S.A."/>
        </authorList>
    </citation>
    <scope>NUCLEOTIDE SEQUENCE [LARGE SCALE GENOMIC DNA]</scope>
    <source>
        <strain evidence="2">cv. Asha</strain>
    </source>
</reference>
<accession>A0A151T5E1</accession>
<proteinExistence type="predicted"/>
<sequence>NLLSVSKFCRDNEVYVKFHTNYCLVKSQDSKETLLRGNLKNGLYVCAPTDPTILNVQRSRKFYDVWHNKLFNESGIIHKLTCPHTHQQNGIAERKHRHITKVGLTLCHTIIIYFVDIIITNNLSIAIQSLIQTLHKLFPFKDLGRHHHILGGIDVCQDPSLYRLVIGALQYLTITRPNIAYTINKLCPFMHNPLEIHWKATKRLLMHLKGTLRHGLYYKKSSNTKIHAYCDSDWVSDQEDMRSTSGNCVYLGSNIVSWMA</sequence>
<dbReference type="Proteomes" id="UP000075243">
    <property type="component" value="Chromosome 8"/>
</dbReference>
<dbReference type="SUPFAM" id="SSF53098">
    <property type="entry name" value="Ribonuclease H-like"/>
    <property type="match status" value="1"/>
</dbReference>
<feature type="non-terminal residue" evidence="1">
    <location>
        <position position="1"/>
    </location>
</feature>